<dbReference type="InterPro" id="IPR011010">
    <property type="entry name" value="DNA_brk_join_enz"/>
</dbReference>
<dbReference type="InterPro" id="IPR052925">
    <property type="entry name" value="Phage_Integrase-like_Recomb"/>
</dbReference>
<dbReference type="EMBL" id="CM004476">
    <property type="protein sequence ID" value="OCT76187.1"/>
    <property type="molecule type" value="Genomic_DNA"/>
</dbReference>
<dbReference type="PANTHER" id="PTHR34605:SF8">
    <property type="entry name" value="FILAGGRIN-2-LIKE ISOFORM X1"/>
    <property type="match status" value="1"/>
</dbReference>
<dbReference type="AlphaFoldDB" id="A0A974HFK8"/>
<evidence type="ECO:0000313" key="2">
    <source>
        <dbReference type="Proteomes" id="UP000694892"/>
    </source>
</evidence>
<evidence type="ECO:0008006" key="3">
    <source>
        <dbReference type="Google" id="ProtNLM"/>
    </source>
</evidence>
<gene>
    <name evidence="1" type="ORF">XELAEV_18031382mg</name>
</gene>
<accession>A0A974HFK8</accession>
<dbReference type="PANTHER" id="PTHR34605">
    <property type="entry name" value="PHAGE_INTEGRASE DOMAIN-CONTAINING PROTEIN"/>
    <property type="match status" value="1"/>
</dbReference>
<dbReference type="SUPFAM" id="SSF56349">
    <property type="entry name" value="DNA breaking-rejoining enzymes"/>
    <property type="match status" value="1"/>
</dbReference>
<name>A0A974HFK8_XENLA</name>
<dbReference type="Proteomes" id="UP000694892">
    <property type="component" value="Chromosome 6L"/>
</dbReference>
<proteinExistence type="predicted"/>
<protein>
    <recommendedName>
        <fullName evidence="3">Tyr recombinase domain-containing protein</fullName>
    </recommendedName>
</protein>
<organism evidence="1 2">
    <name type="scientific">Xenopus laevis</name>
    <name type="common">African clawed frog</name>
    <dbReference type="NCBI Taxonomy" id="8355"/>
    <lineage>
        <taxon>Eukaryota</taxon>
        <taxon>Metazoa</taxon>
        <taxon>Chordata</taxon>
        <taxon>Craniata</taxon>
        <taxon>Vertebrata</taxon>
        <taxon>Euteleostomi</taxon>
        <taxon>Amphibia</taxon>
        <taxon>Batrachia</taxon>
        <taxon>Anura</taxon>
        <taxon>Pipoidea</taxon>
        <taxon>Pipidae</taxon>
        <taxon>Xenopodinae</taxon>
        <taxon>Xenopus</taxon>
        <taxon>Xenopus</taxon>
    </lineage>
</organism>
<evidence type="ECO:0000313" key="1">
    <source>
        <dbReference type="EMBL" id="OCT76187.1"/>
    </source>
</evidence>
<dbReference type="GO" id="GO:0003677">
    <property type="term" value="F:DNA binding"/>
    <property type="evidence" value="ECO:0007669"/>
    <property type="project" value="InterPro"/>
</dbReference>
<sequence>MLWWIYWMVEQGQSVARIEKSKAALAFLFKFQGTFREGELVSPSKRVTRMGVELGNVQVDIWRAKSKTDHPRVAGPLLIHEDGTPLTRFQFVKVFRWGVERLGKAQLYYGSHSFRIGAATEAARLALG</sequence>
<reference evidence="2" key="1">
    <citation type="journal article" date="2016" name="Nature">
        <title>Genome evolution in the allotetraploid frog Xenopus laevis.</title>
        <authorList>
            <person name="Session A.M."/>
            <person name="Uno Y."/>
            <person name="Kwon T."/>
            <person name="Chapman J.A."/>
            <person name="Toyoda A."/>
            <person name="Takahashi S."/>
            <person name="Fukui A."/>
            <person name="Hikosaka A."/>
            <person name="Suzuki A."/>
            <person name="Kondo M."/>
            <person name="van Heeringen S.J."/>
            <person name="Quigley I."/>
            <person name="Heinz S."/>
            <person name="Ogino H."/>
            <person name="Ochi H."/>
            <person name="Hellsten U."/>
            <person name="Lyons J.B."/>
            <person name="Simakov O."/>
            <person name="Putnam N."/>
            <person name="Stites J."/>
            <person name="Kuroki Y."/>
            <person name="Tanaka T."/>
            <person name="Michiue T."/>
            <person name="Watanabe M."/>
            <person name="Bogdanovic O."/>
            <person name="Lister R."/>
            <person name="Georgiou G."/>
            <person name="Paranjpe S.S."/>
            <person name="van Kruijsbergen I."/>
            <person name="Shu S."/>
            <person name="Carlson J."/>
            <person name="Kinoshita T."/>
            <person name="Ohta Y."/>
            <person name="Mawaribuchi S."/>
            <person name="Jenkins J."/>
            <person name="Grimwood J."/>
            <person name="Schmutz J."/>
            <person name="Mitros T."/>
            <person name="Mozaffari S.V."/>
            <person name="Suzuki Y."/>
            <person name="Haramoto Y."/>
            <person name="Yamamoto T.S."/>
            <person name="Takagi C."/>
            <person name="Heald R."/>
            <person name="Miller K."/>
            <person name="Haudenschild C."/>
            <person name="Kitzman J."/>
            <person name="Nakayama T."/>
            <person name="Izutsu Y."/>
            <person name="Robert J."/>
            <person name="Fortriede J."/>
            <person name="Burns K."/>
            <person name="Lotay V."/>
            <person name="Karimi K."/>
            <person name="Yasuoka Y."/>
            <person name="Dichmann D.S."/>
            <person name="Flajnik M.F."/>
            <person name="Houston D.W."/>
            <person name="Shendure J."/>
            <person name="DuPasquier L."/>
            <person name="Vize P.D."/>
            <person name="Zorn A.M."/>
            <person name="Ito M."/>
            <person name="Marcotte E.M."/>
            <person name="Wallingford J.B."/>
            <person name="Ito Y."/>
            <person name="Asashima M."/>
            <person name="Ueno N."/>
            <person name="Matsuda Y."/>
            <person name="Veenstra G.J."/>
            <person name="Fujiyama A."/>
            <person name="Harland R.M."/>
            <person name="Taira M."/>
            <person name="Rokhsar D.S."/>
        </authorList>
    </citation>
    <scope>NUCLEOTIDE SEQUENCE [LARGE SCALE GENOMIC DNA]</scope>
    <source>
        <strain evidence="2">J</strain>
    </source>
</reference>